<protein>
    <submittedName>
        <fullName evidence="3">GGDEF domain-containing protein</fullName>
    </submittedName>
</protein>
<dbReference type="Pfam" id="PF00990">
    <property type="entry name" value="GGDEF"/>
    <property type="match status" value="1"/>
</dbReference>
<reference evidence="3 4" key="1">
    <citation type="submission" date="2019-02" db="EMBL/GenBank/DDBJ databases">
        <title>Paenibacillus sp. nov., isolated from surface-sterilized tissue of Thalictrum simplex L.</title>
        <authorList>
            <person name="Tuo L."/>
        </authorList>
    </citation>
    <scope>NUCLEOTIDE SEQUENCE [LARGE SCALE GENOMIC DNA]</scope>
    <source>
        <strain evidence="3 4">N2SHLJ1</strain>
    </source>
</reference>
<evidence type="ECO:0000313" key="4">
    <source>
        <dbReference type="Proteomes" id="UP000293142"/>
    </source>
</evidence>
<dbReference type="PANTHER" id="PTHR45138">
    <property type="entry name" value="REGULATORY COMPONENTS OF SENSORY TRANSDUCTION SYSTEM"/>
    <property type="match status" value="1"/>
</dbReference>
<dbReference type="GO" id="GO:1902201">
    <property type="term" value="P:negative regulation of bacterial-type flagellum-dependent cell motility"/>
    <property type="evidence" value="ECO:0007669"/>
    <property type="project" value="TreeGrafter"/>
</dbReference>
<feature type="transmembrane region" description="Helical" evidence="1">
    <location>
        <begin position="73"/>
        <end position="93"/>
    </location>
</feature>
<dbReference type="Gene3D" id="3.30.70.270">
    <property type="match status" value="1"/>
</dbReference>
<name>A0A4Q9DL55_9BACL</name>
<evidence type="ECO:0000259" key="2">
    <source>
        <dbReference type="PROSITE" id="PS50887"/>
    </source>
</evidence>
<dbReference type="InterPro" id="IPR050469">
    <property type="entry name" value="Diguanylate_Cyclase"/>
</dbReference>
<dbReference type="PROSITE" id="PS50887">
    <property type="entry name" value="GGDEF"/>
    <property type="match status" value="1"/>
</dbReference>
<dbReference type="CDD" id="cd01949">
    <property type="entry name" value="GGDEF"/>
    <property type="match status" value="1"/>
</dbReference>
<dbReference type="AlphaFoldDB" id="A0A4Q9DL55"/>
<dbReference type="NCBIfam" id="TIGR00254">
    <property type="entry name" value="GGDEF"/>
    <property type="match status" value="1"/>
</dbReference>
<dbReference type="InterPro" id="IPR043128">
    <property type="entry name" value="Rev_trsase/Diguanyl_cyclase"/>
</dbReference>
<sequence>MDDFIIPLSHACTLVTLNYIALKIRNRLFIESYEWLAVPLLTGLASIIMIMLPSPGGVLPSDLRFVPIVMAGLRYGFGLSLLSVIIPSSYIVALNEPHIIPELLHGLLLPALVSAMFHKSGEENSGFYIRWLDGLKVCVLLSLTRAISEYAQTSMAWEPVLFSHFMMFLLSFSSITVLIYMYNDENKNWMLQRQLELQANQDGLTKLPNIRSFLNIADNTLKRRKMTIMMIDIDNFKMFNDRYGHLVGDELLRHVGKLLRATIDEQDYVARYGGEEFIIMSQETDAVSLAEYAYKLCGKVSSTPFESEALTAAGGEDKPHVTISVGISTARRNGGELIHLISEADEALYVSKRTGKNKYSFYDSFIYAEQAQNASEPSTL</sequence>
<dbReference type="GO" id="GO:0005886">
    <property type="term" value="C:plasma membrane"/>
    <property type="evidence" value="ECO:0007669"/>
    <property type="project" value="TreeGrafter"/>
</dbReference>
<dbReference type="SMART" id="SM00267">
    <property type="entry name" value="GGDEF"/>
    <property type="match status" value="1"/>
</dbReference>
<feature type="domain" description="GGDEF" evidence="2">
    <location>
        <begin position="224"/>
        <end position="364"/>
    </location>
</feature>
<dbReference type="PANTHER" id="PTHR45138:SF9">
    <property type="entry name" value="DIGUANYLATE CYCLASE DGCM-RELATED"/>
    <property type="match status" value="1"/>
</dbReference>
<keyword evidence="1" id="KW-0472">Membrane</keyword>
<dbReference type="EMBL" id="SIRE01000020">
    <property type="protein sequence ID" value="TBL73997.1"/>
    <property type="molecule type" value="Genomic_DNA"/>
</dbReference>
<comment type="caution">
    <text evidence="3">The sequence shown here is derived from an EMBL/GenBank/DDBJ whole genome shotgun (WGS) entry which is preliminary data.</text>
</comment>
<keyword evidence="4" id="KW-1185">Reference proteome</keyword>
<dbReference type="RefSeq" id="WP_131016404.1">
    <property type="nucleotide sequence ID" value="NZ_SIRE01000020.1"/>
</dbReference>
<organism evidence="3 4">
    <name type="scientific">Paenibacillus thalictri</name>
    <dbReference type="NCBI Taxonomy" id="2527873"/>
    <lineage>
        <taxon>Bacteria</taxon>
        <taxon>Bacillati</taxon>
        <taxon>Bacillota</taxon>
        <taxon>Bacilli</taxon>
        <taxon>Bacillales</taxon>
        <taxon>Paenibacillaceae</taxon>
        <taxon>Paenibacillus</taxon>
    </lineage>
</organism>
<dbReference type="Proteomes" id="UP000293142">
    <property type="component" value="Unassembled WGS sequence"/>
</dbReference>
<feature type="transmembrane region" description="Helical" evidence="1">
    <location>
        <begin position="35"/>
        <end position="52"/>
    </location>
</feature>
<keyword evidence="1" id="KW-0812">Transmembrane</keyword>
<evidence type="ECO:0000256" key="1">
    <source>
        <dbReference type="SAM" id="Phobius"/>
    </source>
</evidence>
<dbReference type="SUPFAM" id="SSF55073">
    <property type="entry name" value="Nucleotide cyclase"/>
    <property type="match status" value="1"/>
</dbReference>
<accession>A0A4Q9DL55</accession>
<dbReference type="InterPro" id="IPR029787">
    <property type="entry name" value="Nucleotide_cyclase"/>
</dbReference>
<dbReference type="InterPro" id="IPR000160">
    <property type="entry name" value="GGDEF_dom"/>
</dbReference>
<dbReference type="FunFam" id="3.30.70.270:FF:000001">
    <property type="entry name" value="Diguanylate cyclase domain protein"/>
    <property type="match status" value="1"/>
</dbReference>
<gene>
    <name evidence="3" type="ORF">EYB31_26245</name>
</gene>
<dbReference type="GO" id="GO:0052621">
    <property type="term" value="F:diguanylate cyclase activity"/>
    <property type="evidence" value="ECO:0007669"/>
    <property type="project" value="TreeGrafter"/>
</dbReference>
<dbReference type="GO" id="GO:0043709">
    <property type="term" value="P:cell adhesion involved in single-species biofilm formation"/>
    <property type="evidence" value="ECO:0007669"/>
    <property type="project" value="TreeGrafter"/>
</dbReference>
<feature type="transmembrane region" description="Helical" evidence="1">
    <location>
        <begin position="160"/>
        <end position="183"/>
    </location>
</feature>
<proteinExistence type="predicted"/>
<keyword evidence="1" id="KW-1133">Transmembrane helix</keyword>
<dbReference type="OrthoDB" id="9759607at2"/>
<evidence type="ECO:0000313" key="3">
    <source>
        <dbReference type="EMBL" id="TBL73997.1"/>
    </source>
</evidence>